<dbReference type="Proteomes" id="UP000243679">
    <property type="component" value="Chromosome"/>
</dbReference>
<feature type="transmembrane region" description="Helical" evidence="1">
    <location>
        <begin position="78"/>
        <end position="96"/>
    </location>
</feature>
<keyword evidence="1" id="KW-0812">Transmembrane</keyword>
<proteinExistence type="predicted"/>
<protein>
    <submittedName>
        <fullName evidence="2">Hypothetical conserved protein</fullName>
    </submittedName>
</protein>
<dbReference type="AlphaFoldDB" id="A0A1Q2SMG9"/>
<name>A0A1Q2SMG9_9GAMM</name>
<keyword evidence="3" id="KW-1185">Reference proteome</keyword>
<sequence length="106" mass="11819">MKFINYFGIMRIALAVFTAILVGLAPIATDAPPFGGWRAVVGNVAPALTIIMLFVIALDIMMSRIFMTDTEGTERTRYWRIIGLELVLIIVLITAWKPLVIRLLQA</sequence>
<keyword evidence="1" id="KW-0472">Membrane</keyword>
<evidence type="ECO:0000313" key="3">
    <source>
        <dbReference type="Proteomes" id="UP000243679"/>
    </source>
</evidence>
<feature type="transmembrane region" description="Helical" evidence="1">
    <location>
        <begin position="45"/>
        <end position="66"/>
    </location>
</feature>
<accession>A0A1Q2SMG9</accession>
<dbReference type="RefSeq" id="WP_096526890.1">
    <property type="nucleotide sequence ID" value="NZ_AP014836.1"/>
</dbReference>
<dbReference type="OrthoDB" id="5770893at2"/>
<keyword evidence="1" id="KW-1133">Transmembrane helix</keyword>
<gene>
    <name evidence="2" type="ORF">TAO_0968</name>
</gene>
<organism evidence="2 3">
    <name type="scientific">Candidatus Nitrosoglobus terrae</name>
    <dbReference type="NCBI Taxonomy" id="1630141"/>
    <lineage>
        <taxon>Bacteria</taxon>
        <taxon>Pseudomonadati</taxon>
        <taxon>Pseudomonadota</taxon>
        <taxon>Gammaproteobacteria</taxon>
        <taxon>Chromatiales</taxon>
        <taxon>Chromatiaceae</taxon>
        <taxon>Candidatus Nitrosoglobus</taxon>
    </lineage>
</organism>
<evidence type="ECO:0000313" key="2">
    <source>
        <dbReference type="EMBL" id="BAW80338.1"/>
    </source>
</evidence>
<dbReference type="KEGG" id="ntt:TAO_0968"/>
<dbReference type="EMBL" id="AP014836">
    <property type="protein sequence ID" value="BAW80338.1"/>
    <property type="molecule type" value="Genomic_DNA"/>
</dbReference>
<evidence type="ECO:0000256" key="1">
    <source>
        <dbReference type="SAM" id="Phobius"/>
    </source>
</evidence>
<reference evidence="2 3" key="1">
    <citation type="journal article" date="2017" name="ISME J.">
        <title>An acid-tolerant ammonia-oxidizing ?-proteobacterium from soil.</title>
        <authorList>
            <person name="Hayatsu M."/>
            <person name="Tago K."/>
            <person name="Uchiyama I."/>
            <person name="Toyoda A."/>
            <person name="Wang Y."/>
            <person name="Shimomura Y."/>
            <person name="Okubo T."/>
            <person name="Kurisu F."/>
            <person name="Hirono Y."/>
            <person name="Nonaka K."/>
            <person name="Akiyama H."/>
            <person name="Itoh T."/>
            <person name="Takami H."/>
        </authorList>
    </citation>
    <scope>NUCLEOTIDE SEQUENCE [LARGE SCALE GENOMIC DNA]</scope>
    <source>
        <strain evidence="2 3">TAO100</strain>
    </source>
</reference>